<dbReference type="InterPro" id="IPR029063">
    <property type="entry name" value="SAM-dependent_MTases_sf"/>
</dbReference>
<feature type="binding site" evidence="2">
    <location>
        <position position="197"/>
    </location>
    <ligand>
        <name>S-adenosyl-L-methionine</name>
        <dbReference type="ChEBI" id="CHEBI:59789"/>
    </ligand>
</feature>
<reference evidence="4 5" key="1">
    <citation type="submission" date="2012-08" db="EMBL/GenBank/DDBJ databases">
        <title>Whole genome shotgun sequence of Kineosphaera limosa NBRC 100340.</title>
        <authorList>
            <person name="Yoshida I."/>
            <person name="Isaki S."/>
            <person name="Hosoyama A."/>
            <person name="Tsuchikane K."/>
            <person name="Katsumata H."/>
            <person name="Ando Y."/>
            <person name="Ohji S."/>
            <person name="Hamada M."/>
            <person name="Tamura T."/>
            <person name="Yamazoe A."/>
            <person name="Yamazaki S."/>
            <person name="Fujita N."/>
        </authorList>
    </citation>
    <scope>NUCLEOTIDE SEQUENCE [LARGE SCALE GENOMIC DNA]</scope>
    <source>
        <strain evidence="4 5">NBRC 100340</strain>
    </source>
</reference>
<dbReference type="GO" id="GO:0008168">
    <property type="term" value="F:methyltransferase activity"/>
    <property type="evidence" value="ECO:0007669"/>
    <property type="project" value="UniProtKB-KW"/>
</dbReference>
<feature type="binding site" evidence="2">
    <location>
        <begin position="107"/>
        <end position="108"/>
    </location>
    <ligand>
        <name>S-adenosyl-L-methionine</name>
        <dbReference type="ChEBI" id="CHEBI:59789"/>
    </ligand>
</feature>
<keyword evidence="1" id="KW-0479">Metal-binding</keyword>
<organism evidence="4 5">
    <name type="scientific">Kineosphaera limosa NBRC 100340</name>
    <dbReference type="NCBI Taxonomy" id="1184609"/>
    <lineage>
        <taxon>Bacteria</taxon>
        <taxon>Bacillati</taxon>
        <taxon>Actinomycetota</taxon>
        <taxon>Actinomycetes</taxon>
        <taxon>Micrococcales</taxon>
        <taxon>Dermatophilaceae</taxon>
        <taxon>Kineosphaera</taxon>
    </lineage>
</organism>
<feature type="domain" description="23S rRNA (guanine(745)-N(1))-methyltransferase N-terminal" evidence="3">
    <location>
        <begin position="16"/>
        <end position="51"/>
    </location>
</feature>
<dbReference type="STRING" id="1184609.KILIM_011_00620"/>
<comment type="caution">
    <text evidence="4">The sequence shown here is derived from an EMBL/GenBank/DDBJ whole genome shotgun (WGS) entry which is preliminary data.</text>
</comment>
<dbReference type="InterPro" id="IPR016718">
    <property type="entry name" value="rRNA_m1G-MeTrfase_A_prd"/>
</dbReference>
<dbReference type="OrthoDB" id="108476at2"/>
<evidence type="ECO:0000256" key="2">
    <source>
        <dbReference type="PIRSR" id="PIRSR018249-2"/>
    </source>
</evidence>
<dbReference type="EMBL" id="BAHD01000011">
    <property type="protein sequence ID" value="GAB94789.1"/>
    <property type="molecule type" value="Genomic_DNA"/>
</dbReference>
<feature type="binding site" evidence="2">
    <location>
        <position position="79"/>
    </location>
    <ligand>
        <name>S-adenosyl-L-methionine</name>
        <dbReference type="ChEBI" id="CHEBI:59789"/>
    </ligand>
</feature>
<feature type="binding site" evidence="1">
    <location>
        <position position="17"/>
    </location>
    <ligand>
        <name>Zn(2+)</name>
        <dbReference type="ChEBI" id="CHEBI:29105"/>
    </ligand>
</feature>
<feature type="binding site" evidence="1">
    <location>
        <position position="34"/>
    </location>
    <ligand>
        <name>Zn(2+)</name>
        <dbReference type="ChEBI" id="CHEBI:29105"/>
    </ligand>
</feature>
<dbReference type="SUPFAM" id="SSF53335">
    <property type="entry name" value="S-adenosyl-L-methionine-dependent methyltransferases"/>
    <property type="match status" value="1"/>
</dbReference>
<dbReference type="GO" id="GO:0032259">
    <property type="term" value="P:methylation"/>
    <property type="evidence" value="ECO:0007669"/>
    <property type="project" value="UniProtKB-KW"/>
</dbReference>
<evidence type="ECO:0000256" key="1">
    <source>
        <dbReference type="PIRSR" id="PIRSR018249-1"/>
    </source>
</evidence>
<feature type="binding site" evidence="1">
    <location>
        <position position="20"/>
    </location>
    <ligand>
        <name>Zn(2+)</name>
        <dbReference type="ChEBI" id="CHEBI:29105"/>
    </ligand>
</feature>
<dbReference type="AlphaFoldDB" id="K6X7N0"/>
<dbReference type="GO" id="GO:0046872">
    <property type="term" value="F:metal ion binding"/>
    <property type="evidence" value="ECO:0007669"/>
    <property type="project" value="UniProtKB-KW"/>
</dbReference>
<evidence type="ECO:0000259" key="3">
    <source>
        <dbReference type="Pfam" id="PF21302"/>
    </source>
</evidence>
<accession>K6X7N0</accession>
<feature type="binding site" evidence="1">
    <location>
        <position position="38"/>
    </location>
    <ligand>
        <name>Zn(2+)</name>
        <dbReference type="ChEBI" id="CHEBI:29105"/>
    </ligand>
</feature>
<dbReference type="RefSeq" id="WP_006591321.1">
    <property type="nucleotide sequence ID" value="NZ_BAHD01000011.1"/>
</dbReference>
<dbReference type="Gene3D" id="3.40.50.150">
    <property type="entry name" value="Vaccinia Virus protein VP39"/>
    <property type="match status" value="1"/>
</dbReference>
<dbReference type="Pfam" id="PF21302">
    <property type="entry name" value="Zn_ribbon_RlmA"/>
    <property type="match status" value="1"/>
</dbReference>
<keyword evidence="4" id="KW-0808">Transferase</keyword>
<evidence type="ECO:0000313" key="5">
    <source>
        <dbReference type="Proteomes" id="UP000008366"/>
    </source>
</evidence>
<protein>
    <submittedName>
        <fullName evidence="4">Putative methyltransferase</fullName>
    </submittedName>
</protein>
<dbReference type="PIRSF" id="PIRSF018249">
    <property type="entry name" value="MyrA_prd"/>
    <property type="match status" value="1"/>
</dbReference>
<keyword evidence="4" id="KW-0489">Methyltransferase</keyword>
<dbReference type="eggNOG" id="COG2226">
    <property type="taxonomic scope" value="Bacteria"/>
</dbReference>
<name>K6X7N0_9MICO</name>
<keyword evidence="1" id="KW-0862">Zinc</keyword>
<evidence type="ECO:0000313" key="4">
    <source>
        <dbReference type="EMBL" id="GAB94789.1"/>
    </source>
</evidence>
<proteinExistence type="predicted"/>
<dbReference type="Proteomes" id="UP000008366">
    <property type="component" value="Unassembled WGS sequence"/>
</dbReference>
<gene>
    <name evidence="4" type="ORF">KILIM_011_00620</name>
</gene>
<keyword evidence="2" id="KW-0949">S-adenosyl-L-methionine</keyword>
<dbReference type="InterPro" id="IPR048647">
    <property type="entry name" value="RlmA_N"/>
</dbReference>
<keyword evidence="5" id="KW-1185">Reference proteome</keyword>
<sequence>MPNPSSALTAALPSLACPHCQGRLSAQASGPVRCAAGHTFDVARQGYLSLLTGAGTRGLHADDAEMVAARERAQGAGVFAPVAAALTEALRAAEPTPGALVDLGGGTGYYAAACLDAPASEATVGLGLDLSRYAARRAARTHPRLASVVADAWGRLPLGNAVAGVVLCVFAPRNPSEFARVLAPGGVLAVVTPRPGHLAGLADEQGGLRVDPDKSDRLAQQLAGWSIASTATVEHPLTVTGDQAADLLLMGPAAWHVDRAALRERLSAGPAISTTLAVDVTIAHLTARPTTARPTVGADA</sequence>